<evidence type="ECO:0000313" key="4">
    <source>
        <dbReference type="EMBL" id="CZR56524.1"/>
    </source>
</evidence>
<dbReference type="InterPro" id="IPR045312">
    <property type="entry name" value="PCBER-like"/>
</dbReference>
<dbReference type="Gene3D" id="3.90.25.10">
    <property type="entry name" value="UDP-galactose 4-epimerase, domain 1"/>
    <property type="match status" value="1"/>
</dbReference>
<proteinExistence type="predicted"/>
<organism evidence="4 5">
    <name type="scientific">Phialocephala subalpina</name>
    <dbReference type="NCBI Taxonomy" id="576137"/>
    <lineage>
        <taxon>Eukaryota</taxon>
        <taxon>Fungi</taxon>
        <taxon>Dikarya</taxon>
        <taxon>Ascomycota</taxon>
        <taxon>Pezizomycotina</taxon>
        <taxon>Leotiomycetes</taxon>
        <taxon>Helotiales</taxon>
        <taxon>Mollisiaceae</taxon>
        <taxon>Phialocephala</taxon>
        <taxon>Phialocephala fortinii species complex</taxon>
    </lineage>
</organism>
<accession>A0A1L7WUR9</accession>
<evidence type="ECO:0000256" key="2">
    <source>
        <dbReference type="ARBA" id="ARBA00023002"/>
    </source>
</evidence>
<dbReference type="CDD" id="cd05259">
    <property type="entry name" value="PCBER_SDR_a"/>
    <property type="match status" value="1"/>
</dbReference>
<evidence type="ECO:0000313" key="5">
    <source>
        <dbReference type="Proteomes" id="UP000184330"/>
    </source>
</evidence>
<dbReference type="GO" id="GO:0016491">
    <property type="term" value="F:oxidoreductase activity"/>
    <property type="evidence" value="ECO:0007669"/>
    <property type="project" value="UniProtKB-KW"/>
</dbReference>
<name>A0A1L7WUR9_9HELO</name>
<dbReference type="Proteomes" id="UP000184330">
    <property type="component" value="Unassembled WGS sequence"/>
</dbReference>
<keyword evidence="5" id="KW-1185">Reference proteome</keyword>
<dbReference type="Pfam" id="PF05368">
    <property type="entry name" value="NmrA"/>
    <property type="match status" value="1"/>
</dbReference>
<evidence type="ECO:0000259" key="3">
    <source>
        <dbReference type="Pfam" id="PF05368"/>
    </source>
</evidence>
<reference evidence="4 5" key="1">
    <citation type="submission" date="2016-03" db="EMBL/GenBank/DDBJ databases">
        <authorList>
            <person name="Ploux O."/>
        </authorList>
    </citation>
    <scope>NUCLEOTIDE SEQUENCE [LARGE SCALE GENOMIC DNA]</scope>
    <source>
        <strain evidence="4 5">UAMH 11012</strain>
    </source>
</reference>
<dbReference type="SUPFAM" id="SSF51735">
    <property type="entry name" value="NAD(P)-binding Rossmann-fold domains"/>
    <property type="match status" value="1"/>
</dbReference>
<dbReference type="AlphaFoldDB" id="A0A1L7WUR9"/>
<dbReference type="PANTHER" id="PTHR47706">
    <property type="entry name" value="NMRA-LIKE FAMILY PROTEIN"/>
    <property type="match status" value="1"/>
</dbReference>
<dbReference type="InterPro" id="IPR051609">
    <property type="entry name" value="NmrA/Isoflavone_reductase-like"/>
</dbReference>
<gene>
    <name evidence="4" type="ORF">PAC_06413</name>
</gene>
<dbReference type="EMBL" id="FJOG01000008">
    <property type="protein sequence ID" value="CZR56524.1"/>
    <property type="molecule type" value="Genomic_DNA"/>
</dbReference>
<dbReference type="InterPro" id="IPR008030">
    <property type="entry name" value="NmrA-like"/>
</dbReference>
<protein>
    <submittedName>
        <fullName evidence="4">Related to 2`-hydroxyisoflavone reductase</fullName>
    </submittedName>
</protein>
<dbReference type="InterPro" id="IPR036291">
    <property type="entry name" value="NAD(P)-bd_dom_sf"/>
</dbReference>
<feature type="domain" description="NmrA-like" evidence="3">
    <location>
        <begin position="5"/>
        <end position="230"/>
    </location>
</feature>
<dbReference type="OrthoDB" id="9974981at2759"/>
<keyword evidence="2" id="KW-0560">Oxidoreductase</keyword>
<dbReference type="Gene3D" id="3.40.50.720">
    <property type="entry name" value="NAD(P)-binding Rossmann-like Domain"/>
    <property type="match status" value="1"/>
</dbReference>
<dbReference type="PANTHER" id="PTHR47706:SF1">
    <property type="entry name" value="CIPA-LIKE, PUTATIVE (AFU_ORTHOLOGUE AFUA_1G12460)-RELATED"/>
    <property type="match status" value="1"/>
</dbReference>
<keyword evidence="1" id="KW-0521">NADP</keyword>
<sequence>MSSIKNVAVVGIKWAAGALGAPIFKEIIDSGKFNVTVVSREGSKSTFPSSVKVVKADYNSIDSLTFALKGQDVVVSAVGYEGILGQSLIVDAAIAAGVKRFLPSEFGADLSNPNAAQLPVFGHKVATRKYIEEKVAAGADITYTYVVNGGFLDWGLDVGFLLNWREGKPELYNGGDQIFSATTLLAVGRAVVGVLSHPDETKNRQVYIQSRTISQNQLLDLAKKAAPEKEWEPVIVTTADAKKNSDEKLAKGEVTPEVMYGYLFLSVFDEAYGVRFEKLDNDLLGVPQWTDADIEAHFKKLLA</sequence>
<evidence type="ECO:0000256" key="1">
    <source>
        <dbReference type="ARBA" id="ARBA00022857"/>
    </source>
</evidence>